<dbReference type="InterPro" id="IPR012292">
    <property type="entry name" value="Globin/Proto"/>
</dbReference>
<evidence type="ECO:0000256" key="3">
    <source>
        <dbReference type="SAM" id="Coils"/>
    </source>
</evidence>
<dbReference type="RefSeq" id="WP_094016010.1">
    <property type="nucleotide sequence ID" value="NZ_NMQW01000023.1"/>
</dbReference>
<comment type="caution">
    <text evidence="6">The sequence shown here is derived from an EMBL/GenBank/DDBJ whole genome shotgun (WGS) entry which is preliminary data.</text>
</comment>
<evidence type="ECO:0000313" key="7">
    <source>
        <dbReference type="Proteomes" id="UP000215509"/>
    </source>
</evidence>
<dbReference type="GO" id="GO:0020037">
    <property type="term" value="F:heme binding"/>
    <property type="evidence" value="ECO:0007669"/>
    <property type="project" value="InterPro"/>
</dbReference>
<name>A0A229UP60_9BACL</name>
<dbReference type="GO" id="GO:0019825">
    <property type="term" value="F:oxygen binding"/>
    <property type="evidence" value="ECO:0007669"/>
    <property type="project" value="InterPro"/>
</dbReference>
<dbReference type="InterPro" id="IPR039379">
    <property type="entry name" value="Protoglobin_sensor_dom"/>
</dbReference>
<sequence length="439" mass="49311">MSKTPFGKWFGKQPTDSTSQDKLTLNPVDASEIKLRVEKGTELELQLSMINLTVDDLRMMKAIQPLVQKHIESIVDSFYSIILTVPHLVRIIEDHSKVERLKKTLSIHLLELFSGQIDEAFIQKRLQIASVHQRIGLEPKWYMGAFQKLQSTLLDMLYQEIPNKEEYLYVSKIVMKLLNLEQQLVLDAYEKGNLLQQEQQHEKYRKELQRVSHELAHLTERTNASIQEMVASSTEVNRSFLKSIEQSQGTQQLAATGQDHMLQLTDRISNIHSSTAQMSEAVVQLQDFSNQIKGIVAVVEDIANQTKLLSLNASIEAARAGEHGKGFGIVANEVQKLSETTKQTVVQIIELVAQSNHYNETVSASIREVQTSVATGQKEAARTGTVFEGIMDSMNTNIQEAKRVEAEMESLIKIIEEIGDAASKVAVTAENLKLTSESK</sequence>
<evidence type="ECO:0000259" key="5">
    <source>
        <dbReference type="PROSITE" id="PS50111"/>
    </source>
</evidence>
<dbReference type="CDD" id="cd01068">
    <property type="entry name" value="globin_sensor"/>
    <property type="match status" value="1"/>
</dbReference>
<dbReference type="EMBL" id="NMQW01000023">
    <property type="protein sequence ID" value="OXM85246.1"/>
    <property type="molecule type" value="Genomic_DNA"/>
</dbReference>
<dbReference type="PANTHER" id="PTHR32089">
    <property type="entry name" value="METHYL-ACCEPTING CHEMOTAXIS PROTEIN MCPB"/>
    <property type="match status" value="1"/>
</dbReference>
<evidence type="ECO:0000256" key="4">
    <source>
        <dbReference type="SAM" id="MobiDB-lite"/>
    </source>
</evidence>
<dbReference type="InterPro" id="IPR044398">
    <property type="entry name" value="Globin-sensor_dom"/>
</dbReference>
<gene>
    <name evidence="6" type="ORF">CF651_16760</name>
</gene>
<evidence type="ECO:0000313" key="6">
    <source>
        <dbReference type="EMBL" id="OXM85246.1"/>
    </source>
</evidence>
<dbReference type="InterPro" id="IPR004089">
    <property type="entry name" value="MCPsignal_dom"/>
</dbReference>
<feature type="domain" description="Methyl-accepting transducer" evidence="5">
    <location>
        <begin position="206"/>
        <end position="426"/>
    </location>
</feature>
<dbReference type="Pfam" id="PF11563">
    <property type="entry name" value="Protoglobin"/>
    <property type="match status" value="1"/>
</dbReference>
<feature type="region of interest" description="Disordered" evidence="4">
    <location>
        <begin position="1"/>
        <end position="23"/>
    </location>
</feature>
<keyword evidence="7" id="KW-1185">Reference proteome</keyword>
<dbReference type="Gene3D" id="1.10.287.950">
    <property type="entry name" value="Methyl-accepting chemotaxis protein"/>
    <property type="match status" value="1"/>
</dbReference>
<evidence type="ECO:0000256" key="1">
    <source>
        <dbReference type="ARBA" id="ARBA00023224"/>
    </source>
</evidence>
<dbReference type="Gene3D" id="1.10.490.10">
    <property type="entry name" value="Globins"/>
    <property type="match status" value="1"/>
</dbReference>
<protein>
    <submittedName>
        <fullName evidence="6">Chemotaxis protein</fullName>
    </submittedName>
</protein>
<dbReference type="PANTHER" id="PTHR32089:SF118">
    <property type="entry name" value="HEME-BASED AEROTACTIC TRANSDUCER HEMAT"/>
    <property type="match status" value="1"/>
</dbReference>
<dbReference type="SMART" id="SM00283">
    <property type="entry name" value="MA"/>
    <property type="match status" value="1"/>
</dbReference>
<dbReference type="GO" id="GO:0016020">
    <property type="term" value="C:membrane"/>
    <property type="evidence" value="ECO:0007669"/>
    <property type="project" value="InterPro"/>
</dbReference>
<reference evidence="6 7" key="1">
    <citation type="submission" date="2017-07" db="EMBL/GenBank/DDBJ databases">
        <title>Genome sequencing and assembly of Paenibacillus rigui.</title>
        <authorList>
            <person name="Mayilraj S."/>
        </authorList>
    </citation>
    <scope>NUCLEOTIDE SEQUENCE [LARGE SCALE GENOMIC DNA]</scope>
    <source>
        <strain evidence="6 7">JCM 16352</strain>
    </source>
</reference>
<dbReference type="Pfam" id="PF00015">
    <property type="entry name" value="MCPsignal"/>
    <property type="match status" value="1"/>
</dbReference>
<feature type="compositionally biased region" description="Polar residues" evidence="4">
    <location>
        <begin position="14"/>
        <end position="23"/>
    </location>
</feature>
<dbReference type="AlphaFoldDB" id="A0A229UP60"/>
<proteinExistence type="predicted"/>
<dbReference type="GO" id="GO:0007165">
    <property type="term" value="P:signal transduction"/>
    <property type="evidence" value="ECO:0007669"/>
    <property type="project" value="UniProtKB-KW"/>
</dbReference>
<keyword evidence="3" id="KW-0175">Coiled coil</keyword>
<organism evidence="6 7">
    <name type="scientific">Paenibacillus rigui</name>
    <dbReference type="NCBI Taxonomy" id="554312"/>
    <lineage>
        <taxon>Bacteria</taxon>
        <taxon>Bacillati</taxon>
        <taxon>Bacillota</taxon>
        <taxon>Bacilli</taxon>
        <taxon>Bacillales</taxon>
        <taxon>Paenibacillaceae</taxon>
        <taxon>Paenibacillus</taxon>
    </lineage>
</organism>
<dbReference type="PROSITE" id="PS50111">
    <property type="entry name" value="CHEMOTAXIS_TRANSDUC_2"/>
    <property type="match status" value="1"/>
</dbReference>
<dbReference type="Proteomes" id="UP000215509">
    <property type="component" value="Unassembled WGS sequence"/>
</dbReference>
<dbReference type="OrthoDB" id="266313at2"/>
<evidence type="ECO:0000256" key="2">
    <source>
        <dbReference type="PROSITE-ProRule" id="PRU00284"/>
    </source>
</evidence>
<dbReference type="InterPro" id="IPR009050">
    <property type="entry name" value="Globin-like_sf"/>
</dbReference>
<accession>A0A229UP60</accession>
<dbReference type="SUPFAM" id="SSF58104">
    <property type="entry name" value="Methyl-accepting chemotaxis protein (MCP) signaling domain"/>
    <property type="match status" value="1"/>
</dbReference>
<keyword evidence="1 2" id="KW-0807">Transducer</keyword>
<feature type="coiled-coil region" evidence="3">
    <location>
        <begin position="194"/>
        <end position="221"/>
    </location>
</feature>
<dbReference type="SUPFAM" id="SSF46458">
    <property type="entry name" value="Globin-like"/>
    <property type="match status" value="1"/>
</dbReference>